<organism evidence="1 2">
    <name type="scientific">Hyaloscypha variabilis (strain UAMH 11265 / GT02V1 / F)</name>
    <name type="common">Meliniomyces variabilis</name>
    <dbReference type="NCBI Taxonomy" id="1149755"/>
    <lineage>
        <taxon>Eukaryota</taxon>
        <taxon>Fungi</taxon>
        <taxon>Dikarya</taxon>
        <taxon>Ascomycota</taxon>
        <taxon>Pezizomycotina</taxon>
        <taxon>Leotiomycetes</taxon>
        <taxon>Helotiales</taxon>
        <taxon>Hyaloscyphaceae</taxon>
        <taxon>Hyaloscypha</taxon>
        <taxon>Hyaloscypha variabilis</taxon>
    </lineage>
</organism>
<protein>
    <submittedName>
        <fullName evidence="1">Uncharacterized protein</fullName>
    </submittedName>
</protein>
<dbReference type="EMBL" id="KZ613945">
    <property type="protein sequence ID" value="PMD41008.1"/>
    <property type="molecule type" value="Genomic_DNA"/>
</dbReference>
<dbReference type="Proteomes" id="UP000235786">
    <property type="component" value="Unassembled WGS sequence"/>
</dbReference>
<evidence type="ECO:0000313" key="2">
    <source>
        <dbReference type="Proteomes" id="UP000235786"/>
    </source>
</evidence>
<proteinExistence type="predicted"/>
<evidence type="ECO:0000313" key="1">
    <source>
        <dbReference type="EMBL" id="PMD41008.1"/>
    </source>
</evidence>
<name>A0A2J6RR59_HYAVF</name>
<gene>
    <name evidence="1" type="ORF">L207DRAFT_348195</name>
</gene>
<sequence length="107" mass="11842">MTTVNSSLNTKLRAIRSKQSMIARHCHTTSVSIPLVPNPAQPNPGPRYPTSPRLFFRFISRGLTSHTSAHQALYIHHVRLKCTAGASREDGISCCELLIMICLNLNS</sequence>
<accession>A0A2J6RR59</accession>
<reference evidence="1 2" key="1">
    <citation type="submission" date="2016-04" db="EMBL/GenBank/DDBJ databases">
        <title>A degradative enzymes factory behind the ericoid mycorrhizal symbiosis.</title>
        <authorList>
            <consortium name="DOE Joint Genome Institute"/>
            <person name="Martino E."/>
            <person name="Morin E."/>
            <person name="Grelet G."/>
            <person name="Kuo A."/>
            <person name="Kohler A."/>
            <person name="Daghino S."/>
            <person name="Barry K."/>
            <person name="Choi C."/>
            <person name="Cichocki N."/>
            <person name="Clum A."/>
            <person name="Copeland A."/>
            <person name="Hainaut M."/>
            <person name="Haridas S."/>
            <person name="Labutti K."/>
            <person name="Lindquist E."/>
            <person name="Lipzen A."/>
            <person name="Khouja H.-R."/>
            <person name="Murat C."/>
            <person name="Ohm R."/>
            <person name="Olson A."/>
            <person name="Spatafora J."/>
            <person name="Veneault-Fourrey C."/>
            <person name="Henrissat B."/>
            <person name="Grigoriev I."/>
            <person name="Martin F."/>
            <person name="Perotto S."/>
        </authorList>
    </citation>
    <scope>NUCLEOTIDE SEQUENCE [LARGE SCALE GENOMIC DNA]</scope>
    <source>
        <strain evidence="1 2">F</strain>
    </source>
</reference>
<dbReference type="AlphaFoldDB" id="A0A2J6RR59"/>
<keyword evidence="2" id="KW-1185">Reference proteome</keyword>